<protein>
    <recommendedName>
        <fullName evidence="7">GDSL esterase/lipase</fullName>
    </recommendedName>
</protein>
<dbReference type="Pfam" id="PF00657">
    <property type="entry name" value="Lipase_GDSL"/>
    <property type="match status" value="1"/>
</dbReference>
<dbReference type="RefSeq" id="XP_044386118.1">
    <property type="nucleotide sequence ID" value="XM_044530183.1"/>
</dbReference>
<dbReference type="EnsemblPlants" id="TraesCS5A02G517200.1">
    <property type="protein sequence ID" value="TraesCS5A02G517200.1"/>
    <property type="gene ID" value="TraesCS5A02G517200"/>
</dbReference>
<keyword evidence="2" id="KW-0378">Hydrolase</keyword>
<dbReference type="Gramene" id="TraesSTA5A03G02763740.1">
    <property type="protein sequence ID" value="TraesSTA5A03G02763740.1"/>
    <property type="gene ID" value="TraesSTA5A03G02763740"/>
</dbReference>
<feature type="signal peptide" evidence="4">
    <location>
        <begin position="1"/>
        <end position="16"/>
    </location>
</feature>
<reference evidence="5" key="2">
    <citation type="submission" date="2018-10" db="UniProtKB">
        <authorList>
            <consortium name="EnsemblPlants"/>
        </authorList>
    </citation>
    <scope>IDENTIFICATION</scope>
</reference>
<keyword evidence="3" id="KW-0442">Lipid degradation</keyword>
<dbReference type="OMA" id="PWYQINI"/>
<dbReference type="STRING" id="4565.A0A3B6KTT1"/>
<evidence type="ECO:0000256" key="2">
    <source>
        <dbReference type="ARBA" id="ARBA00022801"/>
    </source>
</evidence>
<dbReference type="Gene3D" id="3.40.50.1110">
    <property type="entry name" value="SGNH hydrolase"/>
    <property type="match status" value="1"/>
</dbReference>
<sequence length="376" mass="39287">MKGVVAGLVMVLSALAGFRPGKTARAVPAIYVLGDSSLDVGNNNYLPGNSVPRANKPFHGVDFPGPGGPRPTGRFSNGYNVADFIAKNLGFEGSPPAYLSLKAHRRLIGTALLRGVSYASAGAGILDSTGAGNNIPLSKQVQYFHSTRAAMEAKLGSAVVSDLLAESFFLIGIGSNDLIQFAMAQQAKNKSTTQSDVATLYGSLISNYSATITDLYMMGARKIGIINVGLSGCIPMVRAHDATGACNDGTNELAAGFNGALESFLADLAPRLPGLACSLADGFAHRQALIADPQAQGFVNATSACCGSGRLGGEARCLPTSNLCGDRGGYVYWDWVHATQRAAEMAAEAFFHDPAQFTMPLTFKHLAEKKGADLME</sequence>
<dbReference type="GeneID" id="123108381"/>
<proteinExistence type="inferred from homology"/>
<dbReference type="CDD" id="cd01837">
    <property type="entry name" value="SGNH_plant_lipase_like"/>
    <property type="match status" value="1"/>
</dbReference>
<evidence type="ECO:0000256" key="4">
    <source>
        <dbReference type="SAM" id="SignalP"/>
    </source>
</evidence>
<keyword evidence="6" id="KW-1185">Reference proteome</keyword>
<dbReference type="Gramene" id="TraesLAC5A03G02727450.1">
    <property type="protein sequence ID" value="TraesLAC5A03G02727450.1"/>
    <property type="gene ID" value="TraesLAC5A03G02727450"/>
</dbReference>
<keyword evidence="3" id="KW-0443">Lipid metabolism</keyword>
<dbReference type="Gramene" id="TraesMAC5A03G02771680.1">
    <property type="protein sequence ID" value="TraesMAC5A03G02771680.1"/>
    <property type="gene ID" value="TraesMAC5A03G02771680"/>
</dbReference>
<dbReference type="OrthoDB" id="1600564at2759"/>
<accession>A0A3B6KTT1</accession>
<dbReference type="InterPro" id="IPR051058">
    <property type="entry name" value="GDSL_Est/Lipase"/>
</dbReference>
<evidence type="ECO:0000313" key="5">
    <source>
        <dbReference type="EnsemblPlants" id="TraesCS5A02G517200.1"/>
    </source>
</evidence>
<dbReference type="Gramene" id="TraesNOR5A03G02797120.1">
    <property type="protein sequence ID" value="TraesNOR5A03G02797120.1"/>
    <property type="gene ID" value="TraesNOR5A03G02797120"/>
</dbReference>
<dbReference type="AlphaFoldDB" id="A0A3B6KTT1"/>
<dbReference type="PANTHER" id="PTHR45648">
    <property type="entry name" value="GDSL LIPASE/ACYLHYDROLASE FAMILY PROTEIN (AFU_ORTHOLOGUE AFUA_4G14700)"/>
    <property type="match status" value="1"/>
</dbReference>
<evidence type="ECO:0000256" key="1">
    <source>
        <dbReference type="ARBA" id="ARBA00008668"/>
    </source>
</evidence>
<organism evidence="5">
    <name type="scientific">Triticum aestivum</name>
    <name type="common">Wheat</name>
    <dbReference type="NCBI Taxonomy" id="4565"/>
    <lineage>
        <taxon>Eukaryota</taxon>
        <taxon>Viridiplantae</taxon>
        <taxon>Streptophyta</taxon>
        <taxon>Embryophyta</taxon>
        <taxon>Tracheophyta</taxon>
        <taxon>Spermatophyta</taxon>
        <taxon>Magnoliopsida</taxon>
        <taxon>Liliopsida</taxon>
        <taxon>Poales</taxon>
        <taxon>Poaceae</taxon>
        <taxon>BOP clade</taxon>
        <taxon>Pooideae</taxon>
        <taxon>Triticodae</taxon>
        <taxon>Triticeae</taxon>
        <taxon>Triticinae</taxon>
        <taxon>Triticum</taxon>
    </lineage>
</organism>
<dbReference type="Gramene" id="TraesCS5A03G1210700.1">
    <property type="protein sequence ID" value="TraesCS5A03G1210700.1.CDS"/>
    <property type="gene ID" value="TraesCS5A03G1210700"/>
</dbReference>
<dbReference type="InterPro" id="IPR001087">
    <property type="entry name" value="GDSL"/>
</dbReference>
<dbReference type="Proteomes" id="UP000019116">
    <property type="component" value="Chromosome 5A"/>
</dbReference>
<keyword evidence="4" id="KW-0732">Signal</keyword>
<dbReference type="InterPro" id="IPR035669">
    <property type="entry name" value="SGNH_plant_lipase-like"/>
</dbReference>
<dbReference type="GO" id="GO:0016788">
    <property type="term" value="F:hydrolase activity, acting on ester bonds"/>
    <property type="evidence" value="ECO:0007669"/>
    <property type="project" value="InterPro"/>
</dbReference>
<evidence type="ECO:0008006" key="7">
    <source>
        <dbReference type="Google" id="ProtNLM"/>
    </source>
</evidence>
<dbReference type="GO" id="GO:0016042">
    <property type="term" value="P:lipid catabolic process"/>
    <property type="evidence" value="ECO:0007669"/>
    <property type="project" value="UniProtKB-KW"/>
</dbReference>
<evidence type="ECO:0000256" key="3">
    <source>
        <dbReference type="ARBA" id="ARBA00022963"/>
    </source>
</evidence>
<name>A0A3B6KTT1_WHEAT</name>
<dbReference type="SMR" id="A0A3B6KTT1"/>
<feature type="chain" id="PRO_5043176883" description="GDSL esterase/lipase" evidence="4">
    <location>
        <begin position="17"/>
        <end position="376"/>
    </location>
</feature>
<dbReference type="Gramene" id="TraesCS5A02G517200.1">
    <property type="protein sequence ID" value="TraesCS5A02G517200.1"/>
    <property type="gene ID" value="TraesCS5A02G517200"/>
</dbReference>
<comment type="similarity">
    <text evidence="1">Belongs to the 'GDSL' lipolytic enzyme family.</text>
</comment>
<evidence type="ECO:0000313" key="6">
    <source>
        <dbReference type="Proteomes" id="UP000019116"/>
    </source>
</evidence>
<gene>
    <name evidence="5" type="primary">LOC123108381</name>
</gene>
<dbReference type="InterPro" id="IPR036514">
    <property type="entry name" value="SGNH_hydro_sf"/>
</dbReference>
<dbReference type="KEGG" id="taes:123108381"/>
<reference evidence="5" key="1">
    <citation type="submission" date="2018-08" db="EMBL/GenBank/DDBJ databases">
        <authorList>
            <person name="Rossello M."/>
        </authorList>
    </citation>
    <scope>NUCLEOTIDE SEQUENCE [LARGE SCALE GENOMIC DNA]</scope>
    <source>
        <strain evidence="5">cv. Chinese Spring</strain>
    </source>
</reference>
<dbReference type="PANTHER" id="PTHR45648:SF46">
    <property type="entry name" value="OS06G0725100 PROTEIN"/>
    <property type="match status" value="1"/>
</dbReference>